<accession>A0AA39VIV2</accession>
<comment type="caution">
    <text evidence="1">The sequence shown here is derived from an EMBL/GenBank/DDBJ whole genome shotgun (WGS) entry which is preliminary data.</text>
</comment>
<dbReference type="AlphaFoldDB" id="A0AA39VIV2"/>
<name>A0AA39VIV2_ACESA</name>
<reference evidence="1" key="1">
    <citation type="journal article" date="2022" name="Plant J.">
        <title>Strategies of tolerance reflected in two North American maple genomes.</title>
        <authorList>
            <person name="McEvoy S.L."/>
            <person name="Sezen U.U."/>
            <person name="Trouern-Trend A."/>
            <person name="McMahon S.M."/>
            <person name="Schaberg P.G."/>
            <person name="Yang J."/>
            <person name="Wegrzyn J.L."/>
            <person name="Swenson N.G."/>
        </authorList>
    </citation>
    <scope>NUCLEOTIDE SEQUENCE</scope>
    <source>
        <strain evidence="1">NS2018</strain>
    </source>
</reference>
<reference evidence="1" key="2">
    <citation type="submission" date="2023-06" db="EMBL/GenBank/DDBJ databases">
        <authorList>
            <person name="Swenson N.G."/>
            <person name="Wegrzyn J.L."/>
            <person name="Mcevoy S.L."/>
        </authorList>
    </citation>
    <scope>NUCLEOTIDE SEQUENCE</scope>
    <source>
        <strain evidence="1">NS2018</strain>
        <tissue evidence="1">Leaf</tissue>
    </source>
</reference>
<organism evidence="1 2">
    <name type="scientific">Acer saccharum</name>
    <name type="common">Sugar maple</name>
    <dbReference type="NCBI Taxonomy" id="4024"/>
    <lineage>
        <taxon>Eukaryota</taxon>
        <taxon>Viridiplantae</taxon>
        <taxon>Streptophyta</taxon>
        <taxon>Embryophyta</taxon>
        <taxon>Tracheophyta</taxon>
        <taxon>Spermatophyta</taxon>
        <taxon>Magnoliopsida</taxon>
        <taxon>eudicotyledons</taxon>
        <taxon>Gunneridae</taxon>
        <taxon>Pentapetalae</taxon>
        <taxon>rosids</taxon>
        <taxon>malvids</taxon>
        <taxon>Sapindales</taxon>
        <taxon>Sapindaceae</taxon>
        <taxon>Hippocastanoideae</taxon>
        <taxon>Acereae</taxon>
        <taxon>Acer</taxon>
    </lineage>
</organism>
<gene>
    <name evidence="1" type="ORF">LWI29_011435</name>
</gene>
<dbReference type="Proteomes" id="UP001168877">
    <property type="component" value="Unassembled WGS sequence"/>
</dbReference>
<protein>
    <submittedName>
        <fullName evidence="1">Uncharacterized protein</fullName>
    </submittedName>
</protein>
<sequence length="69" mass="7784">MRQLPHSIEVDILDNYTGAILTSRRSRWTASVQILKHRIQLTSLDLKVTHDEASEGIQRTVEELDGGIA</sequence>
<evidence type="ECO:0000313" key="2">
    <source>
        <dbReference type="Proteomes" id="UP001168877"/>
    </source>
</evidence>
<keyword evidence="2" id="KW-1185">Reference proteome</keyword>
<proteinExistence type="predicted"/>
<dbReference type="EMBL" id="JAUESC010000384">
    <property type="protein sequence ID" value="KAK0581216.1"/>
    <property type="molecule type" value="Genomic_DNA"/>
</dbReference>
<evidence type="ECO:0000313" key="1">
    <source>
        <dbReference type="EMBL" id="KAK0581216.1"/>
    </source>
</evidence>